<dbReference type="AlphaFoldDB" id="A0A4Z1T042"/>
<dbReference type="OrthoDB" id="10262062at2759"/>
<keyword evidence="11" id="KW-1185">Reference proteome</keyword>
<evidence type="ECO:0000256" key="7">
    <source>
        <dbReference type="SAM" id="MobiDB-lite"/>
    </source>
</evidence>
<evidence type="ECO:0000256" key="4">
    <source>
        <dbReference type="ARBA" id="ARBA00022679"/>
    </source>
</evidence>
<reference evidence="10 11" key="1">
    <citation type="submission" date="2019-05" db="EMBL/GenBank/DDBJ databases">
        <title>The compact genome of Giardia muris reveals important steps in the evolution of intestinal protozoan parasites.</title>
        <authorList>
            <person name="Xu F."/>
            <person name="Jimenez-Gonzalez A."/>
            <person name="Einarsson E."/>
            <person name="Astvaldsson A."/>
            <person name="Peirasmaki D."/>
            <person name="Eckmann L."/>
            <person name="Andersson J.O."/>
            <person name="Svard S.G."/>
            <person name="Jerlstrom-Hultqvist J."/>
        </authorList>
    </citation>
    <scope>NUCLEOTIDE SEQUENCE [LARGE SCALE GENOMIC DNA]</scope>
    <source>
        <strain evidence="10 11">Roberts-Thomson</strain>
    </source>
</reference>
<evidence type="ECO:0000256" key="6">
    <source>
        <dbReference type="HAMAP-Rule" id="MF_03146"/>
    </source>
</evidence>
<comment type="caution">
    <text evidence="10">The sequence shown here is derived from an EMBL/GenBank/DDBJ whole genome shotgun (WGS) entry which is preliminary data.</text>
</comment>
<dbReference type="GO" id="GO:0000455">
    <property type="term" value="P:enzyme-directed rRNA pseudouridine synthesis"/>
    <property type="evidence" value="ECO:0007669"/>
    <property type="project" value="UniProtKB-UniRule"/>
</dbReference>
<feature type="binding site" evidence="6">
    <location>
        <position position="19"/>
    </location>
    <ligand>
        <name>S-adenosyl-L-methionine</name>
        <dbReference type="ChEBI" id="CHEBI:59789"/>
    </ligand>
</feature>
<feature type="binding site" evidence="6">
    <location>
        <position position="92"/>
    </location>
    <ligand>
        <name>S-adenosyl-L-methionine</name>
        <dbReference type="ChEBI" id="CHEBI:59789"/>
    </ligand>
</feature>
<accession>A0A4Z1T042</accession>
<dbReference type="EC" id="2.5.1.157" evidence="6"/>
<keyword evidence="1" id="KW-0963">Cytoplasm</keyword>
<dbReference type="InterPro" id="IPR007209">
    <property type="entry name" value="RNaseL-inhib-like_metal-bd_dom"/>
</dbReference>
<dbReference type="GO" id="GO:0106388">
    <property type="term" value="F:rRNA small subunit aminocarboxypropyltransferase activity"/>
    <property type="evidence" value="ECO:0007669"/>
    <property type="project" value="UniProtKB-EC"/>
</dbReference>
<evidence type="ECO:0000313" key="11">
    <source>
        <dbReference type="Proteomes" id="UP000315496"/>
    </source>
</evidence>
<dbReference type="Pfam" id="PF04068">
    <property type="entry name" value="Fer4_RLI"/>
    <property type="match status" value="1"/>
</dbReference>
<keyword evidence="5 6" id="KW-0949">S-adenosyl-L-methionine</keyword>
<protein>
    <recommendedName>
        <fullName evidence="6">18S rRNA aminocarboxypropyltransferase</fullName>
        <ecNumber evidence="6">2.5.1.157</ecNumber>
    </recommendedName>
</protein>
<feature type="domain" description="RNase L inhibitor RLI-like possible metal-binding" evidence="9">
    <location>
        <begin position="5"/>
        <end position="29"/>
    </location>
</feature>
<dbReference type="NCBIfam" id="NF002621">
    <property type="entry name" value="PRK02287.1"/>
    <property type="match status" value="1"/>
</dbReference>
<keyword evidence="4 6" id="KW-0808">Transferase</keyword>
<organism evidence="10 11">
    <name type="scientific">Giardia muris</name>
    <dbReference type="NCBI Taxonomy" id="5742"/>
    <lineage>
        <taxon>Eukaryota</taxon>
        <taxon>Metamonada</taxon>
        <taxon>Diplomonadida</taxon>
        <taxon>Hexamitidae</taxon>
        <taxon>Giardiinae</taxon>
        <taxon>Giardia</taxon>
    </lineage>
</organism>
<evidence type="ECO:0000313" key="10">
    <source>
        <dbReference type="EMBL" id="TNJ27263.1"/>
    </source>
</evidence>
<feature type="compositionally biased region" description="Basic and acidic residues" evidence="7">
    <location>
        <begin position="179"/>
        <end position="188"/>
    </location>
</feature>
<keyword evidence="3 6" id="KW-0698">rRNA processing</keyword>
<gene>
    <name evidence="10" type="ORF">GMRT_12380</name>
</gene>
<dbReference type="GO" id="GO:0030490">
    <property type="term" value="P:maturation of SSU-rRNA"/>
    <property type="evidence" value="ECO:0007669"/>
    <property type="project" value="TreeGrafter"/>
</dbReference>
<name>A0A4Z1T042_GIAMU</name>
<dbReference type="InterPro" id="IPR022968">
    <property type="entry name" value="Tsr3-like"/>
</dbReference>
<comment type="similarity">
    <text evidence="6">Belongs to the TDD superfamily. TSR3 family.</text>
</comment>
<evidence type="ECO:0000256" key="3">
    <source>
        <dbReference type="ARBA" id="ARBA00022552"/>
    </source>
</evidence>
<dbReference type="HAMAP" id="MF_01116">
    <property type="entry name" value="TSR3"/>
    <property type="match status" value="1"/>
</dbReference>
<dbReference type="InterPro" id="IPR007177">
    <property type="entry name" value="Tsr3_C"/>
</dbReference>
<dbReference type="Pfam" id="PF04034">
    <property type="entry name" value="Ribo_biogen_C"/>
    <property type="match status" value="1"/>
</dbReference>
<comment type="function">
    <text evidence="6">Aminocarboxypropyltransferase that catalyzes the aminocarboxypropyl transfer on pseudouridine in 18S rRNA. It constitutes the last step in biosynthesis of the hypermodified N1-methyl-N3-(3-amino-3-carboxypropyl) pseudouridine (m1acp3-Psi).</text>
</comment>
<dbReference type="Proteomes" id="UP000315496">
    <property type="component" value="Chromosome 4"/>
</dbReference>
<feature type="binding site" evidence="6">
    <location>
        <position position="107"/>
    </location>
    <ligand>
        <name>S-adenosyl-L-methionine</name>
        <dbReference type="ChEBI" id="CHEBI:59789"/>
    </ligand>
</feature>
<evidence type="ECO:0000259" key="9">
    <source>
        <dbReference type="Pfam" id="PF04068"/>
    </source>
</evidence>
<dbReference type="EMBL" id="VDLU01000004">
    <property type="protein sequence ID" value="TNJ27263.1"/>
    <property type="molecule type" value="Genomic_DNA"/>
</dbReference>
<feature type="domain" description="16S/18S rRNA aminocarboxypropyltransferase Tsr3 C-terminal" evidence="8">
    <location>
        <begin position="41"/>
        <end position="168"/>
    </location>
</feature>
<comment type="catalytic activity">
    <reaction evidence="6">
        <text>an N(1)-methylpseudouridine in rRNA + S-adenosyl-L-methionine = N(1)-methyl-N(3)-[(3S)-3-amino-3-carboxypropyl]pseudouridine in rRNA + S-methyl-5'-thioadenosine + H(+)</text>
        <dbReference type="Rhea" id="RHEA:63296"/>
        <dbReference type="Rhea" id="RHEA-COMP:11634"/>
        <dbReference type="Rhea" id="RHEA-COMP:16310"/>
        <dbReference type="ChEBI" id="CHEBI:15378"/>
        <dbReference type="ChEBI" id="CHEBI:17509"/>
        <dbReference type="ChEBI" id="CHEBI:59789"/>
        <dbReference type="ChEBI" id="CHEBI:74890"/>
        <dbReference type="ChEBI" id="CHEBI:146234"/>
        <dbReference type="EC" id="2.5.1.157"/>
    </reaction>
</comment>
<dbReference type="VEuPathDB" id="GiardiaDB:GMRT_12380"/>
<dbReference type="PANTHER" id="PTHR20426:SF0">
    <property type="entry name" value="18S RRNA AMINOCARBOXYPROPYLTRANSFERASE"/>
    <property type="match status" value="1"/>
</dbReference>
<evidence type="ECO:0000259" key="8">
    <source>
        <dbReference type="Pfam" id="PF04034"/>
    </source>
</evidence>
<evidence type="ECO:0000256" key="1">
    <source>
        <dbReference type="ARBA" id="ARBA00022490"/>
    </source>
</evidence>
<dbReference type="PANTHER" id="PTHR20426">
    <property type="entry name" value="RIBOSOME BIOGENESIS PROTEIN TSR3 HOMOLOG"/>
    <property type="match status" value="1"/>
</dbReference>
<proteinExistence type="inferred from homology"/>
<sequence length="211" mass="23720">MSIRLVAYDYQQCDARRCSAKRLERLGLCKVISKSTFFKGILLSSEGVTVLSREDAPLLEQFGLGTVDCSWNEVLQHNVPITKLPCRNHRLLPFLVASNQVNYGKPYKLNCAEAFAAGLWICGHKEQALELINHFPYANGFISLNSDALDRYANCQTAEEVIKTQAMILEDLDREQDARQARRGRSYEEMYADLKTSSDDDGNDGCDKGAE</sequence>
<feature type="binding site" evidence="6">
    <location>
        <position position="67"/>
    </location>
    <ligand>
        <name>S-adenosyl-L-methionine</name>
        <dbReference type="ChEBI" id="CHEBI:59789"/>
    </ligand>
</feature>
<dbReference type="GO" id="GO:1904047">
    <property type="term" value="F:S-adenosyl-L-methionine binding"/>
    <property type="evidence" value="ECO:0007669"/>
    <property type="project" value="UniProtKB-UniRule"/>
</dbReference>
<keyword evidence="2 6" id="KW-0690">Ribosome biogenesis</keyword>
<evidence type="ECO:0000256" key="5">
    <source>
        <dbReference type="ARBA" id="ARBA00022691"/>
    </source>
</evidence>
<evidence type="ECO:0000256" key="2">
    <source>
        <dbReference type="ARBA" id="ARBA00022517"/>
    </source>
</evidence>
<feature type="region of interest" description="Disordered" evidence="7">
    <location>
        <begin position="179"/>
        <end position="211"/>
    </location>
</feature>